<evidence type="ECO:0000256" key="2">
    <source>
        <dbReference type="SAM" id="SignalP"/>
    </source>
</evidence>
<proteinExistence type="inferred from homology"/>
<sequence>MREILIAALCCFAGAATAQTPSLLGFAPAGASAETALEARFDTYLDATRIGARLKVLSDRPHHVGSPGDQLNARRIYDEYKACGFDVSVDTFYVLFPTPKTRLLEMTAPVPYKALLAEPSLKEDATSGQTSEQLPTYNAWSADGDVSGQLVFVGYGLPDDYDQLARRGIDVKGKIVIARYGRSWRGIKPKVAQEHGAIGCIIYSDPKDDGYFAGDVYPEGAFKNEYGVQRGSVMDMPIYPGDPLTPNIGATKDAPRIDRKDAVNLLKIPVLPISYHDAEPLLKSLGGPVAPEDWRGALPMTYHLGPGKTVVHLKLEFNWDIKPIYDIVARVPGSVFPDQWIIRGNHHDAWVNGAGDPLSGQVAMLEEAHAIGELLKTGWRPKRTLVFCSWDGEEPALLGSTEFVEEHARDLQRHAVAYINSDGNGRGFLNAEGSHALQPFLEQVARDVKDPETGVSVLERRRAREAVNSADTKQRSELLASYPFHIGALGSGSDFSPFIQHIGVPSIDLAYGGEDPGGEYHSIYDSYDDYRRFKDPGFVYGVTLAKTAGRTMLRLSEADVLPFDFTALSKTIEGYEGEVTALAEKMRESTTVDNRLIREGYYRLADNPAEPIQAPSPKTAVPFFNFAPLQNAQAALSKASGRLQKVLTPALSGDTLRVVNTGLYQAEQQLLSDQGLPRRPWYRHTIYAPGFYTGYGVKTLPGIREALEQRNWAEVQQQIDLDAAVLSQFADYLDRLATSAGAPE</sequence>
<dbReference type="CDD" id="cd08022">
    <property type="entry name" value="M28_PSMA_like"/>
    <property type="match status" value="1"/>
</dbReference>
<evidence type="ECO:0000259" key="3">
    <source>
        <dbReference type="Pfam" id="PF02225"/>
    </source>
</evidence>
<evidence type="ECO:0000313" key="6">
    <source>
        <dbReference type="EMBL" id="TDW95968.1"/>
    </source>
</evidence>
<feature type="domain" description="PA" evidence="3">
    <location>
        <begin position="146"/>
        <end position="213"/>
    </location>
</feature>
<dbReference type="Gene3D" id="1.20.930.40">
    <property type="entry name" value="Transferrin receptor-like, dimerisation domain"/>
    <property type="match status" value="1"/>
</dbReference>
<feature type="domain" description="Transferrin receptor-like dimerisation" evidence="4">
    <location>
        <begin position="625"/>
        <end position="733"/>
    </location>
</feature>
<feature type="signal peptide" evidence="2">
    <location>
        <begin position="1"/>
        <end position="18"/>
    </location>
</feature>
<dbReference type="InterPro" id="IPR039373">
    <property type="entry name" value="Peptidase_M28B"/>
</dbReference>
<accession>A0A4R8DF91</accession>
<evidence type="ECO:0000259" key="5">
    <source>
        <dbReference type="Pfam" id="PF04389"/>
    </source>
</evidence>
<feature type="chain" id="PRO_5020193706" evidence="2">
    <location>
        <begin position="19"/>
        <end position="744"/>
    </location>
</feature>
<dbReference type="SUPFAM" id="SSF47672">
    <property type="entry name" value="Transferrin receptor-like dimerisation domain"/>
    <property type="match status" value="1"/>
</dbReference>
<keyword evidence="7" id="KW-1185">Reference proteome</keyword>
<name>A0A4R8DF91_9BACT</name>
<dbReference type="RefSeq" id="WP_133995814.1">
    <property type="nucleotide sequence ID" value="NZ_SODV01000002.1"/>
</dbReference>
<dbReference type="InterPro" id="IPR007484">
    <property type="entry name" value="Peptidase_M28"/>
</dbReference>
<comment type="similarity">
    <text evidence="1">Belongs to the peptidase M28 family. M28B subfamily.</text>
</comment>
<dbReference type="Gene3D" id="3.40.630.10">
    <property type="entry name" value="Zn peptidases"/>
    <property type="match status" value="1"/>
</dbReference>
<dbReference type="PANTHER" id="PTHR10404:SF46">
    <property type="entry name" value="VACUOLAR PROTEIN SORTING-ASSOCIATED PROTEIN 70"/>
    <property type="match status" value="1"/>
</dbReference>
<dbReference type="CDD" id="cd02121">
    <property type="entry name" value="PA_GCPII_like"/>
    <property type="match status" value="1"/>
</dbReference>
<dbReference type="InterPro" id="IPR036757">
    <property type="entry name" value="TFR-like_dimer_dom_sf"/>
</dbReference>
<evidence type="ECO:0000259" key="4">
    <source>
        <dbReference type="Pfam" id="PF04253"/>
    </source>
</evidence>
<keyword evidence="2" id="KW-0732">Signal</keyword>
<reference evidence="6 7" key="1">
    <citation type="submission" date="2019-03" db="EMBL/GenBank/DDBJ databases">
        <title>Genomic Encyclopedia of Type Strains, Phase IV (KMG-IV): sequencing the most valuable type-strain genomes for metagenomic binning, comparative biology and taxonomic classification.</title>
        <authorList>
            <person name="Goeker M."/>
        </authorList>
    </citation>
    <scope>NUCLEOTIDE SEQUENCE [LARGE SCALE GENOMIC DNA]</scope>
    <source>
        <strain evidence="6 7">DSM 100059</strain>
    </source>
</reference>
<dbReference type="AlphaFoldDB" id="A0A4R8DF91"/>
<gene>
    <name evidence="6" type="ORF">EDB95_3789</name>
</gene>
<feature type="domain" description="Peptidase M28" evidence="5">
    <location>
        <begin position="327"/>
        <end position="529"/>
    </location>
</feature>
<dbReference type="EMBL" id="SODV01000002">
    <property type="protein sequence ID" value="TDW95968.1"/>
    <property type="molecule type" value="Genomic_DNA"/>
</dbReference>
<comment type="caution">
    <text evidence="6">The sequence shown here is derived from an EMBL/GenBank/DDBJ whole genome shotgun (WGS) entry which is preliminary data.</text>
</comment>
<dbReference type="InterPro" id="IPR046450">
    <property type="entry name" value="PA_dom_sf"/>
</dbReference>
<protein>
    <submittedName>
        <fullName evidence="6">N-acetylated-alpha-linked acidic dipeptidase</fullName>
    </submittedName>
</protein>
<dbReference type="Pfam" id="PF04253">
    <property type="entry name" value="TFR_dimer"/>
    <property type="match status" value="1"/>
</dbReference>
<dbReference type="Gene3D" id="3.50.30.30">
    <property type="match status" value="1"/>
</dbReference>
<dbReference type="Pfam" id="PF04389">
    <property type="entry name" value="Peptidase_M28"/>
    <property type="match status" value="1"/>
</dbReference>
<dbReference type="PANTHER" id="PTHR10404">
    <property type="entry name" value="N-ACETYLATED-ALPHA-LINKED ACIDIC DIPEPTIDASE"/>
    <property type="match status" value="1"/>
</dbReference>
<evidence type="ECO:0000256" key="1">
    <source>
        <dbReference type="ARBA" id="ARBA00005634"/>
    </source>
</evidence>
<organism evidence="6 7">
    <name type="scientific">Dinghuibacter silviterrae</name>
    <dbReference type="NCBI Taxonomy" id="1539049"/>
    <lineage>
        <taxon>Bacteria</taxon>
        <taxon>Pseudomonadati</taxon>
        <taxon>Bacteroidota</taxon>
        <taxon>Chitinophagia</taxon>
        <taxon>Chitinophagales</taxon>
        <taxon>Chitinophagaceae</taxon>
        <taxon>Dinghuibacter</taxon>
    </lineage>
</organism>
<dbReference type="SUPFAM" id="SSF53187">
    <property type="entry name" value="Zn-dependent exopeptidases"/>
    <property type="match status" value="1"/>
</dbReference>
<evidence type="ECO:0000313" key="7">
    <source>
        <dbReference type="Proteomes" id="UP000294498"/>
    </source>
</evidence>
<dbReference type="FunFam" id="3.40.630.10:FF:000101">
    <property type="entry name" value="N-acetylated alpha-linked acidic dipeptidase like 1"/>
    <property type="match status" value="1"/>
</dbReference>
<dbReference type="Proteomes" id="UP000294498">
    <property type="component" value="Unassembled WGS sequence"/>
</dbReference>
<dbReference type="OrthoDB" id="3646048at2"/>
<dbReference type="InterPro" id="IPR003137">
    <property type="entry name" value="PA_domain"/>
</dbReference>
<dbReference type="SUPFAM" id="SSF52025">
    <property type="entry name" value="PA domain"/>
    <property type="match status" value="1"/>
</dbReference>
<dbReference type="Pfam" id="PF02225">
    <property type="entry name" value="PA"/>
    <property type="match status" value="1"/>
</dbReference>
<dbReference type="InterPro" id="IPR007365">
    <property type="entry name" value="TFR-like_dimer_dom"/>
</dbReference>